<dbReference type="eggNOG" id="ENOG5033GUP">
    <property type="taxonomic scope" value="Bacteria"/>
</dbReference>
<dbReference type="STRING" id="391587.KAOT1_03687"/>
<keyword evidence="1" id="KW-0812">Transmembrane</keyword>
<dbReference type="HOGENOM" id="CLU_1641534_0_0_10"/>
<gene>
    <name evidence="2" type="ORF">KAOT1_03687</name>
</gene>
<name>A9DVX7_9FLAO</name>
<dbReference type="Proteomes" id="UP000002945">
    <property type="component" value="Unassembled WGS sequence"/>
</dbReference>
<evidence type="ECO:0000256" key="1">
    <source>
        <dbReference type="SAM" id="Phobius"/>
    </source>
</evidence>
<dbReference type="EMBL" id="ABIB01000004">
    <property type="protein sequence ID" value="EDP96480.1"/>
    <property type="molecule type" value="Genomic_DNA"/>
</dbReference>
<evidence type="ECO:0000313" key="2">
    <source>
        <dbReference type="EMBL" id="EDP96480.1"/>
    </source>
</evidence>
<evidence type="ECO:0000313" key="3">
    <source>
        <dbReference type="Proteomes" id="UP000002945"/>
    </source>
</evidence>
<dbReference type="RefSeq" id="WP_007093310.1">
    <property type="nucleotide sequence ID" value="NZ_CP142125.1"/>
</dbReference>
<comment type="caution">
    <text evidence="2">The sequence shown here is derived from an EMBL/GenBank/DDBJ whole genome shotgun (WGS) entry which is preliminary data.</text>
</comment>
<organism evidence="2 3">
    <name type="scientific">Kordia algicida OT-1</name>
    <dbReference type="NCBI Taxonomy" id="391587"/>
    <lineage>
        <taxon>Bacteria</taxon>
        <taxon>Pseudomonadati</taxon>
        <taxon>Bacteroidota</taxon>
        <taxon>Flavobacteriia</taxon>
        <taxon>Flavobacteriales</taxon>
        <taxon>Flavobacteriaceae</taxon>
        <taxon>Kordia</taxon>
    </lineage>
</organism>
<reference evidence="2 3" key="1">
    <citation type="journal article" date="2011" name="J. Bacteriol.">
        <title>Genome sequence of the algicidal bacterium Kordia algicida OT-1.</title>
        <authorList>
            <person name="Lee H.S."/>
            <person name="Kang S.G."/>
            <person name="Kwon K.K."/>
            <person name="Lee J.H."/>
            <person name="Kim S.J."/>
        </authorList>
    </citation>
    <scope>NUCLEOTIDE SEQUENCE [LARGE SCALE GENOMIC DNA]</scope>
    <source>
        <strain evidence="2 3">OT-1</strain>
    </source>
</reference>
<protein>
    <submittedName>
        <fullName evidence="2">Uncharacterized protein</fullName>
    </submittedName>
</protein>
<dbReference type="AlphaFoldDB" id="A9DVX7"/>
<keyword evidence="3" id="KW-1185">Reference proteome</keyword>
<accession>A9DVX7</accession>
<proteinExistence type="predicted"/>
<keyword evidence="1" id="KW-1133">Transmembrane helix</keyword>
<feature type="transmembrane region" description="Helical" evidence="1">
    <location>
        <begin position="6"/>
        <end position="22"/>
    </location>
</feature>
<sequence length="161" mass="19058">MDTEHYITVVGFIVTIFIFYIGQRNQLKALERQIQTQSDENKVQHLHSFQNSFWQKQLDLYVKVTTAAAELTQFELNSESYKNSRKNFYTYFWGPMSIVEDSNVKKAMENFSESLLNYESNVSKTSLRNLENHSYQLAQTCRNSSIKRWDLKSFELEPDKE</sequence>
<keyword evidence="1" id="KW-0472">Membrane</keyword>
<dbReference type="OrthoDB" id="7064750at2"/>